<dbReference type="InterPro" id="IPR027417">
    <property type="entry name" value="P-loop_NTPase"/>
</dbReference>
<dbReference type="SMART" id="SM00448">
    <property type="entry name" value="REC"/>
    <property type="match status" value="1"/>
</dbReference>
<dbReference type="InterPro" id="IPR002197">
    <property type="entry name" value="HTH_Fis"/>
</dbReference>
<dbReference type="PRINTS" id="PR01590">
    <property type="entry name" value="HTHFIS"/>
</dbReference>
<keyword evidence="1" id="KW-0547">Nucleotide-binding</keyword>
<evidence type="ECO:0000256" key="6">
    <source>
        <dbReference type="PROSITE-ProRule" id="PRU00169"/>
    </source>
</evidence>
<dbReference type="Gene3D" id="1.10.8.60">
    <property type="match status" value="1"/>
</dbReference>
<dbReference type="GO" id="GO:0005524">
    <property type="term" value="F:ATP binding"/>
    <property type="evidence" value="ECO:0007669"/>
    <property type="project" value="UniProtKB-KW"/>
</dbReference>
<dbReference type="GO" id="GO:0043565">
    <property type="term" value="F:sequence-specific DNA binding"/>
    <property type="evidence" value="ECO:0007669"/>
    <property type="project" value="InterPro"/>
</dbReference>
<dbReference type="Gene3D" id="3.40.50.300">
    <property type="entry name" value="P-loop containing nucleotide triphosphate hydrolases"/>
    <property type="match status" value="1"/>
</dbReference>
<reference evidence="9" key="1">
    <citation type="submission" date="2020-09" db="EMBL/GenBank/DDBJ databases">
        <title>Pelagicoccus enzymogenes sp. nov. with an EPS production, isolated from marine sediment.</title>
        <authorList>
            <person name="Feng X."/>
        </authorList>
    </citation>
    <scope>NUCLEOTIDE SEQUENCE</scope>
    <source>
        <strain evidence="9">NFK12</strain>
    </source>
</reference>
<dbReference type="InterPro" id="IPR009057">
    <property type="entry name" value="Homeodomain-like_sf"/>
</dbReference>
<name>A0A927IGZ8_9BACT</name>
<dbReference type="InterPro" id="IPR025944">
    <property type="entry name" value="Sigma_54_int_dom_CS"/>
</dbReference>
<evidence type="ECO:0000256" key="1">
    <source>
        <dbReference type="ARBA" id="ARBA00022741"/>
    </source>
</evidence>
<dbReference type="Proteomes" id="UP000622317">
    <property type="component" value="Unassembled WGS sequence"/>
</dbReference>
<proteinExistence type="predicted"/>
<dbReference type="PROSITE" id="PS00675">
    <property type="entry name" value="SIGMA54_INTERACT_1"/>
    <property type="match status" value="1"/>
</dbReference>
<keyword evidence="3" id="KW-0805">Transcription regulation</keyword>
<evidence type="ECO:0000259" key="8">
    <source>
        <dbReference type="PROSITE" id="PS50110"/>
    </source>
</evidence>
<evidence type="ECO:0000313" key="10">
    <source>
        <dbReference type="Proteomes" id="UP000622317"/>
    </source>
</evidence>
<keyword evidence="4" id="KW-0238">DNA-binding</keyword>
<accession>A0A927IGZ8</accession>
<organism evidence="9 10">
    <name type="scientific">Pelagicoccus enzymogenes</name>
    <dbReference type="NCBI Taxonomy" id="2773457"/>
    <lineage>
        <taxon>Bacteria</taxon>
        <taxon>Pseudomonadati</taxon>
        <taxon>Verrucomicrobiota</taxon>
        <taxon>Opitutia</taxon>
        <taxon>Puniceicoccales</taxon>
        <taxon>Pelagicoccaceae</taxon>
        <taxon>Pelagicoccus</taxon>
    </lineage>
</organism>
<dbReference type="InterPro" id="IPR025943">
    <property type="entry name" value="Sigma_54_int_dom_ATP-bd_2"/>
</dbReference>
<sequence>MSELLQGREILIVEDEHMVRKHLVKFFENAGASCTGVATFEEGKNALANLDFDYAWVDVHLPDGLGLDLLEVAKANGDIPVVIMTAAGGVEMAVDAMRLGAADYLTKPFDPREAPLVLARVEAGRRSSRLQSHARKSNNVSSDDAGLFFGSALEGFRSQLDKVLAVEGRLKSQLPPILIEGETGTGKTTVARWLHANGARANKELVVVNCAALPEQLAEAELFGHEKGAFTDAKQARIGLFEAADGGTLFLDEIASLSESLQAKVLTAIEESRIRKVGSTKDISVNVRLITASNRPLEQMVKEGSFREDLYHRLNLLKFEIPPLRERGGDAVRLAQHLLAQLCLKYRMKNAAFSPRCIKWIERYEWPGNVRELQHEIERAMILGDAEALEFVGIGERLGDQPSQAQGEGPVWLKPGWSIPQEGFSVETAVIEFIELALAQTGGNRTQAAKLLGVNRDYIRYRLTRKDKGAE</sequence>
<dbReference type="InterPro" id="IPR025662">
    <property type="entry name" value="Sigma_54_int_dom_ATP-bd_1"/>
</dbReference>
<dbReference type="PANTHER" id="PTHR32071">
    <property type="entry name" value="TRANSCRIPTIONAL REGULATORY PROTEIN"/>
    <property type="match status" value="1"/>
</dbReference>
<dbReference type="InterPro" id="IPR002078">
    <property type="entry name" value="Sigma_54_int"/>
</dbReference>
<dbReference type="PROSITE" id="PS50045">
    <property type="entry name" value="SIGMA54_INTERACT_4"/>
    <property type="match status" value="1"/>
</dbReference>
<gene>
    <name evidence="9" type="ORF">IEN85_19635</name>
</gene>
<keyword evidence="6" id="KW-0597">Phosphoprotein</keyword>
<dbReference type="InterPro" id="IPR001789">
    <property type="entry name" value="Sig_transdc_resp-reg_receiver"/>
</dbReference>
<dbReference type="AlphaFoldDB" id="A0A927IGZ8"/>
<feature type="domain" description="Response regulatory" evidence="8">
    <location>
        <begin position="9"/>
        <end position="122"/>
    </location>
</feature>
<dbReference type="SUPFAM" id="SSF46689">
    <property type="entry name" value="Homeodomain-like"/>
    <property type="match status" value="1"/>
</dbReference>
<keyword evidence="10" id="KW-1185">Reference proteome</keyword>
<keyword evidence="2" id="KW-0067">ATP-binding</keyword>
<dbReference type="FunFam" id="3.40.50.300:FF:000006">
    <property type="entry name" value="DNA-binding transcriptional regulator NtrC"/>
    <property type="match status" value="1"/>
</dbReference>
<keyword evidence="5" id="KW-0804">Transcription</keyword>
<evidence type="ECO:0000256" key="4">
    <source>
        <dbReference type="ARBA" id="ARBA00023125"/>
    </source>
</evidence>
<protein>
    <submittedName>
        <fullName evidence="9">Sigma-54-dependent Fis family transcriptional regulator</fullName>
    </submittedName>
</protein>
<feature type="domain" description="Sigma-54 factor interaction" evidence="7">
    <location>
        <begin position="153"/>
        <end position="382"/>
    </location>
</feature>
<dbReference type="Gene3D" id="1.10.10.60">
    <property type="entry name" value="Homeodomain-like"/>
    <property type="match status" value="1"/>
</dbReference>
<dbReference type="Gene3D" id="3.40.50.2300">
    <property type="match status" value="1"/>
</dbReference>
<dbReference type="GO" id="GO:0006355">
    <property type="term" value="P:regulation of DNA-templated transcription"/>
    <property type="evidence" value="ECO:0007669"/>
    <property type="project" value="InterPro"/>
</dbReference>
<dbReference type="InterPro" id="IPR003593">
    <property type="entry name" value="AAA+_ATPase"/>
</dbReference>
<dbReference type="RefSeq" id="WP_191618804.1">
    <property type="nucleotide sequence ID" value="NZ_JACYFG010000051.1"/>
</dbReference>
<dbReference type="Pfam" id="PF00158">
    <property type="entry name" value="Sigma54_activat"/>
    <property type="match status" value="1"/>
</dbReference>
<dbReference type="PROSITE" id="PS00688">
    <property type="entry name" value="SIGMA54_INTERACT_3"/>
    <property type="match status" value="1"/>
</dbReference>
<dbReference type="Pfam" id="PF02954">
    <property type="entry name" value="HTH_8"/>
    <property type="match status" value="1"/>
</dbReference>
<evidence type="ECO:0000256" key="3">
    <source>
        <dbReference type="ARBA" id="ARBA00023015"/>
    </source>
</evidence>
<dbReference type="SUPFAM" id="SSF52540">
    <property type="entry name" value="P-loop containing nucleoside triphosphate hydrolases"/>
    <property type="match status" value="1"/>
</dbReference>
<evidence type="ECO:0000256" key="5">
    <source>
        <dbReference type="ARBA" id="ARBA00023163"/>
    </source>
</evidence>
<feature type="modified residue" description="4-aspartylphosphate" evidence="6">
    <location>
        <position position="58"/>
    </location>
</feature>
<evidence type="ECO:0000313" key="9">
    <source>
        <dbReference type="EMBL" id="MBD5781722.1"/>
    </source>
</evidence>
<dbReference type="InterPro" id="IPR011006">
    <property type="entry name" value="CheY-like_superfamily"/>
</dbReference>
<evidence type="ECO:0000256" key="2">
    <source>
        <dbReference type="ARBA" id="ARBA00022840"/>
    </source>
</evidence>
<dbReference type="Pfam" id="PF00072">
    <property type="entry name" value="Response_reg"/>
    <property type="match status" value="1"/>
</dbReference>
<dbReference type="SMART" id="SM00382">
    <property type="entry name" value="AAA"/>
    <property type="match status" value="1"/>
</dbReference>
<dbReference type="Pfam" id="PF25601">
    <property type="entry name" value="AAA_lid_14"/>
    <property type="match status" value="1"/>
</dbReference>
<dbReference type="InterPro" id="IPR058031">
    <property type="entry name" value="AAA_lid_NorR"/>
</dbReference>
<dbReference type="SUPFAM" id="SSF52172">
    <property type="entry name" value="CheY-like"/>
    <property type="match status" value="1"/>
</dbReference>
<dbReference type="CDD" id="cd00009">
    <property type="entry name" value="AAA"/>
    <property type="match status" value="1"/>
</dbReference>
<dbReference type="GO" id="GO:0000160">
    <property type="term" value="P:phosphorelay signal transduction system"/>
    <property type="evidence" value="ECO:0007669"/>
    <property type="project" value="InterPro"/>
</dbReference>
<dbReference type="PROSITE" id="PS00676">
    <property type="entry name" value="SIGMA54_INTERACT_2"/>
    <property type="match status" value="1"/>
</dbReference>
<dbReference type="EMBL" id="JACYFG010000051">
    <property type="protein sequence ID" value="MBD5781722.1"/>
    <property type="molecule type" value="Genomic_DNA"/>
</dbReference>
<evidence type="ECO:0000259" key="7">
    <source>
        <dbReference type="PROSITE" id="PS50045"/>
    </source>
</evidence>
<dbReference type="PROSITE" id="PS50110">
    <property type="entry name" value="RESPONSE_REGULATORY"/>
    <property type="match status" value="1"/>
</dbReference>
<comment type="caution">
    <text evidence="9">The sequence shown here is derived from an EMBL/GenBank/DDBJ whole genome shotgun (WGS) entry which is preliminary data.</text>
</comment>